<protein>
    <submittedName>
        <fullName evidence="3">MerR family transcriptional regulator</fullName>
    </submittedName>
</protein>
<dbReference type="AlphaFoldDB" id="A0A1S9T1W6"/>
<accession>A0A1S9T1W6</accession>
<dbReference type="PANTHER" id="PTHR46558">
    <property type="entry name" value="TRACRIPTIONAL REGULATORY PROTEIN-RELATED-RELATED"/>
    <property type="match status" value="1"/>
</dbReference>
<comment type="caution">
    <text evidence="3">The sequence shown here is derived from an EMBL/GenBank/DDBJ whole genome shotgun (WGS) entry which is preliminary data.</text>
</comment>
<name>A0A1S9T1W6_BACMY</name>
<dbReference type="Proteomes" id="UP000190696">
    <property type="component" value="Unassembled WGS sequence"/>
</dbReference>
<sequence>MNTFGQNLKKLRGMRAMSRKDLANELDIPYVTLTTWESGSRIPNSDKLVPIANFFGVSVSDLVEKTINNDEILDMYHKSNGDCEDPIKRLTTALYEKYKSVPDQYKAEIEKEILRYADLLKLDIDQKNKDNESAPS</sequence>
<dbReference type="EMBL" id="MUAI01000030">
    <property type="protein sequence ID" value="OOR03995.1"/>
    <property type="molecule type" value="Genomic_DNA"/>
</dbReference>
<dbReference type="InterPro" id="IPR010982">
    <property type="entry name" value="Lambda_DNA-bd_dom_sf"/>
</dbReference>
<dbReference type="SUPFAM" id="SSF47413">
    <property type="entry name" value="lambda repressor-like DNA-binding domains"/>
    <property type="match status" value="1"/>
</dbReference>
<dbReference type="RefSeq" id="WP_078176913.1">
    <property type="nucleotide sequence ID" value="NZ_MUAI01000030.1"/>
</dbReference>
<evidence type="ECO:0000313" key="4">
    <source>
        <dbReference type="Proteomes" id="UP000190696"/>
    </source>
</evidence>
<evidence type="ECO:0000256" key="1">
    <source>
        <dbReference type="ARBA" id="ARBA00023125"/>
    </source>
</evidence>
<evidence type="ECO:0000313" key="3">
    <source>
        <dbReference type="EMBL" id="OOR03995.1"/>
    </source>
</evidence>
<organism evidence="3 4">
    <name type="scientific">Bacillus mycoides</name>
    <dbReference type="NCBI Taxonomy" id="1405"/>
    <lineage>
        <taxon>Bacteria</taxon>
        <taxon>Bacillati</taxon>
        <taxon>Bacillota</taxon>
        <taxon>Bacilli</taxon>
        <taxon>Bacillales</taxon>
        <taxon>Bacillaceae</taxon>
        <taxon>Bacillus</taxon>
        <taxon>Bacillus cereus group</taxon>
    </lineage>
</organism>
<dbReference type="SMART" id="SM00530">
    <property type="entry name" value="HTH_XRE"/>
    <property type="match status" value="1"/>
</dbReference>
<dbReference type="InterPro" id="IPR001387">
    <property type="entry name" value="Cro/C1-type_HTH"/>
</dbReference>
<gene>
    <name evidence="3" type="ORF">BW900_24245</name>
</gene>
<dbReference type="Pfam" id="PF12844">
    <property type="entry name" value="HTH_19"/>
    <property type="match status" value="1"/>
</dbReference>
<dbReference type="CDD" id="cd00093">
    <property type="entry name" value="HTH_XRE"/>
    <property type="match status" value="1"/>
</dbReference>
<feature type="domain" description="HTH cro/C1-type" evidence="2">
    <location>
        <begin position="8"/>
        <end position="62"/>
    </location>
</feature>
<dbReference type="GO" id="GO:0003677">
    <property type="term" value="F:DNA binding"/>
    <property type="evidence" value="ECO:0007669"/>
    <property type="project" value="UniProtKB-KW"/>
</dbReference>
<keyword evidence="1" id="KW-0238">DNA-binding</keyword>
<dbReference type="PROSITE" id="PS50943">
    <property type="entry name" value="HTH_CROC1"/>
    <property type="match status" value="1"/>
</dbReference>
<dbReference type="Gene3D" id="1.10.260.40">
    <property type="entry name" value="lambda repressor-like DNA-binding domains"/>
    <property type="match status" value="1"/>
</dbReference>
<evidence type="ECO:0000259" key="2">
    <source>
        <dbReference type="PROSITE" id="PS50943"/>
    </source>
</evidence>
<reference evidence="3 4" key="1">
    <citation type="submission" date="2017-01" db="EMBL/GenBank/DDBJ databases">
        <title>Bacillus cereus isolates.</title>
        <authorList>
            <person name="Beno S.M."/>
        </authorList>
    </citation>
    <scope>NUCLEOTIDE SEQUENCE [LARGE SCALE GENOMIC DNA]</scope>
    <source>
        <strain evidence="3 4">FSL W7-1108</strain>
    </source>
</reference>
<proteinExistence type="predicted"/>
<dbReference type="PANTHER" id="PTHR46558:SF11">
    <property type="entry name" value="HTH-TYPE TRANSCRIPTIONAL REGULATOR XRE"/>
    <property type="match status" value="1"/>
</dbReference>